<dbReference type="EMBL" id="JASATX010000003">
    <property type="protein sequence ID" value="MDI2099236.1"/>
    <property type="molecule type" value="Genomic_DNA"/>
</dbReference>
<accession>A0AAW6T8Y0</accession>
<dbReference type="PANTHER" id="PTHR42796">
    <property type="entry name" value="FUMARYLACETOACETATE HYDROLASE DOMAIN-CONTAINING PROTEIN 2A-RELATED"/>
    <property type="match status" value="1"/>
</dbReference>
<reference evidence="4 5" key="1">
    <citation type="submission" date="2023-04" db="EMBL/GenBank/DDBJ databases">
        <title>Klugiella caeni sp. nov. isolated from the sludge of biochemical tank.</title>
        <authorList>
            <person name="Geng K."/>
        </authorList>
    </citation>
    <scope>NUCLEOTIDE SEQUENCE [LARGE SCALE GENOMIC DNA]</scope>
    <source>
        <strain evidence="4 5">YN-L-19</strain>
    </source>
</reference>
<dbReference type="RefSeq" id="WP_281489015.1">
    <property type="nucleotide sequence ID" value="NZ_JASATX010000003.1"/>
</dbReference>
<gene>
    <name evidence="4" type="ORF">QF206_09710</name>
</gene>
<sequence>MRFASFTTPDGSDTWGAAVDGALYDLGPSGANLADSLKDAIAEGLLDHERISLQTLPAIPERDVAFLPVIPDPAKILCIGVNYKTHREETGRAEVSAPTVFTRFADTLLGHDQPTIRPATTEQFDFEGELAIIIGSPAHKVSEADAWRHIAGMAAFNDFSVRDWQRATTQWTPGKNFPATGAFGPYFVPVADVDDFDGLRLETRVNGETRQSALLGDLIFTVPQLVAHVTGFTALRPGDVIVTGTPGGVGLFSDPPRMLIDGDVVEVEIGELGVLRNVVQQEVA</sequence>
<dbReference type="GO" id="GO:0044281">
    <property type="term" value="P:small molecule metabolic process"/>
    <property type="evidence" value="ECO:0007669"/>
    <property type="project" value="UniProtKB-ARBA"/>
</dbReference>
<comment type="similarity">
    <text evidence="1">Belongs to the FAH family.</text>
</comment>
<comment type="caution">
    <text evidence="4">The sequence shown here is derived from an EMBL/GenBank/DDBJ whole genome shotgun (WGS) entry which is preliminary data.</text>
</comment>
<keyword evidence="4" id="KW-0378">Hydrolase</keyword>
<dbReference type="GO" id="GO:0046872">
    <property type="term" value="F:metal ion binding"/>
    <property type="evidence" value="ECO:0007669"/>
    <property type="project" value="UniProtKB-KW"/>
</dbReference>
<dbReference type="InterPro" id="IPR051121">
    <property type="entry name" value="FAH"/>
</dbReference>
<keyword evidence="2" id="KW-0479">Metal-binding</keyword>
<dbReference type="PANTHER" id="PTHR42796:SF4">
    <property type="entry name" value="FUMARYLACETOACETATE HYDROLASE DOMAIN-CONTAINING PROTEIN 2A"/>
    <property type="match status" value="1"/>
</dbReference>
<evidence type="ECO:0000313" key="5">
    <source>
        <dbReference type="Proteomes" id="UP001321506"/>
    </source>
</evidence>
<dbReference type="Gene3D" id="3.90.850.10">
    <property type="entry name" value="Fumarylacetoacetase-like, C-terminal domain"/>
    <property type="match status" value="1"/>
</dbReference>
<organism evidence="4 5">
    <name type="scientific">Ruicaihuangia caeni</name>
    <dbReference type="NCBI Taxonomy" id="3042517"/>
    <lineage>
        <taxon>Bacteria</taxon>
        <taxon>Bacillati</taxon>
        <taxon>Actinomycetota</taxon>
        <taxon>Actinomycetes</taxon>
        <taxon>Micrococcales</taxon>
        <taxon>Microbacteriaceae</taxon>
        <taxon>Ruicaihuangia</taxon>
    </lineage>
</organism>
<feature type="domain" description="Fumarylacetoacetase-like C-terminal" evidence="3">
    <location>
        <begin position="75"/>
        <end position="280"/>
    </location>
</feature>
<evidence type="ECO:0000256" key="1">
    <source>
        <dbReference type="ARBA" id="ARBA00010211"/>
    </source>
</evidence>
<dbReference type="GO" id="GO:0016787">
    <property type="term" value="F:hydrolase activity"/>
    <property type="evidence" value="ECO:0007669"/>
    <property type="project" value="UniProtKB-KW"/>
</dbReference>
<dbReference type="InterPro" id="IPR036663">
    <property type="entry name" value="Fumarylacetoacetase_C_sf"/>
</dbReference>
<dbReference type="Pfam" id="PF01557">
    <property type="entry name" value="FAA_hydrolase"/>
    <property type="match status" value="1"/>
</dbReference>
<evidence type="ECO:0000256" key="2">
    <source>
        <dbReference type="ARBA" id="ARBA00022723"/>
    </source>
</evidence>
<keyword evidence="5" id="KW-1185">Reference proteome</keyword>
<evidence type="ECO:0000313" key="4">
    <source>
        <dbReference type="EMBL" id="MDI2099236.1"/>
    </source>
</evidence>
<dbReference type="InterPro" id="IPR011234">
    <property type="entry name" value="Fumarylacetoacetase-like_C"/>
</dbReference>
<dbReference type="AlphaFoldDB" id="A0AAW6T8Y0"/>
<dbReference type="Proteomes" id="UP001321506">
    <property type="component" value="Unassembled WGS sequence"/>
</dbReference>
<proteinExistence type="inferred from homology"/>
<dbReference type="SUPFAM" id="SSF56529">
    <property type="entry name" value="FAH"/>
    <property type="match status" value="1"/>
</dbReference>
<evidence type="ECO:0000259" key="3">
    <source>
        <dbReference type="Pfam" id="PF01557"/>
    </source>
</evidence>
<protein>
    <submittedName>
        <fullName evidence="4">Fumarylacetoacetate hydrolase family protein</fullName>
    </submittedName>
</protein>
<name>A0AAW6T8Y0_9MICO</name>